<dbReference type="EMBL" id="FXAK01000007">
    <property type="protein sequence ID" value="SMF65778.1"/>
    <property type="molecule type" value="Genomic_DNA"/>
</dbReference>
<accession>A0A1X7G8P0</accession>
<reference evidence="2 3" key="1">
    <citation type="submission" date="2017-04" db="EMBL/GenBank/DDBJ databases">
        <authorList>
            <person name="Afonso C.L."/>
            <person name="Miller P.J."/>
            <person name="Scott M.A."/>
            <person name="Spackman E."/>
            <person name="Goraichik I."/>
            <person name="Dimitrov K.M."/>
            <person name="Suarez D.L."/>
            <person name="Swayne D.E."/>
        </authorList>
    </citation>
    <scope>NUCLEOTIDE SEQUENCE [LARGE SCALE GENOMIC DNA]</scope>
    <source>
        <strain evidence="2 3">A2P</strain>
    </source>
</reference>
<evidence type="ECO:0000313" key="2">
    <source>
        <dbReference type="EMBL" id="SMF65778.1"/>
    </source>
</evidence>
<evidence type="ECO:0000313" key="3">
    <source>
        <dbReference type="Proteomes" id="UP000192936"/>
    </source>
</evidence>
<dbReference type="InterPro" id="IPR000209">
    <property type="entry name" value="Peptidase_S8/S53_dom"/>
</dbReference>
<name>A0A1X7G8P0_9PROT</name>
<dbReference type="Gene3D" id="3.40.50.200">
    <property type="entry name" value="Peptidase S8/S53 domain"/>
    <property type="match status" value="1"/>
</dbReference>
<dbReference type="SUPFAM" id="SSF52743">
    <property type="entry name" value="Subtilisin-like"/>
    <property type="match status" value="1"/>
</dbReference>
<dbReference type="STRING" id="286727.SAMN02982917_3434"/>
<gene>
    <name evidence="2" type="ORF">SAMN02982917_3434</name>
</gene>
<evidence type="ECO:0000259" key="1">
    <source>
        <dbReference type="Pfam" id="PF00082"/>
    </source>
</evidence>
<dbReference type="GO" id="GO:0006508">
    <property type="term" value="P:proteolysis"/>
    <property type="evidence" value="ECO:0007669"/>
    <property type="project" value="InterPro"/>
</dbReference>
<dbReference type="Proteomes" id="UP000192936">
    <property type="component" value="Unassembled WGS sequence"/>
</dbReference>
<dbReference type="InterPro" id="IPR034074">
    <property type="entry name" value="Y4bN_pept_dom"/>
</dbReference>
<organism evidence="2 3">
    <name type="scientific">Azospirillum oryzae</name>
    <dbReference type="NCBI Taxonomy" id="286727"/>
    <lineage>
        <taxon>Bacteria</taxon>
        <taxon>Pseudomonadati</taxon>
        <taxon>Pseudomonadota</taxon>
        <taxon>Alphaproteobacteria</taxon>
        <taxon>Rhodospirillales</taxon>
        <taxon>Azospirillaceae</taxon>
        <taxon>Azospirillum</taxon>
    </lineage>
</organism>
<dbReference type="OrthoDB" id="9768989at2"/>
<proteinExistence type="predicted"/>
<feature type="domain" description="Peptidase S8/S53" evidence="1">
    <location>
        <begin position="254"/>
        <end position="622"/>
    </location>
</feature>
<dbReference type="CDD" id="cd04847">
    <property type="entry name" value="Peptidases_S8_Subtilisin_like_2"/>
    <property type="match status" value="1"/>
</dbReference>
<protein>
    <submittedName>
        <fullName evidence="2">Subtilase family protein</fullName>
    </submittedName>
</protein>
<sequence length="790" mass="87008">MARPGALELMSDPTALAPERLLVFEVRGSIQDFVKAVNEVAGLDFIDEEELEGDEEDSAPVAYLLVPDAQAMEQILSLWKRWSAGRLDASKPWAKVFGLLRDLRTWGPDDRLSEEEQTFLEEEIEGRPDSDLILLEIEVVFSTNPERAGRYEGAVLEAILSNIFANAGRIVHRTYIEDIAYHALLVSVPVVVVRSIVERSRESILGLDAVWHIRPQSLAPSIEVADPVTEPLRPAPAPQKPPILALLDGVPIARHPLLADRLDVLDLFELEPDTPVANRVHGTAMASLIVHGDRNRQEAPLPRRILALPVMGWDGRDEGLPQDRLIIDVIYRALYALHGPEAIVPSVLIVNMSLGNRKRPFHGQMSPWGRLLDRLSWRFGVLFLVSAGNATDAFTVPAFASSMEFEGADGTVRARGVLSALNEEIAERRLISPAETLNGLTVGAANVDAVPARERRTVAINVEPYPEHRMSNPSSRVGPGFARSIKPDFLMPGSREHLRIRASGGSMSVAPAGVARAFGLKVAAPPVDGNEGTERYTNGTSAATALASRTCHRIHDALEDAYGESFTTLPRHRRAVLLKALMVHPARWPENTALLIRETLGPRDPKQHVRQKDNIRRFLGYGVLDADDAVACAADRATFWAVGMLPSEQSAVVEVPIPTCIGGQARPHGLWATLAWFTPVQPGRRSYRSVRLNLLDPDHLATLAMKPAQGQPDSNQVRRGTVLSRRWEGNRAPAVTENMTIRLVVQRELDQGTPIDDPVPYGLAVTLSMPGVNEVYSQVRQRLTPRQRIR</sequence>
<dbReference type="GO" id="GO:0004252">
    <property type="term" value="F:serine-type endopeptidase activity"/>
    <property type="evidence" value="ECO:0007669"/>
    <property type="project" value="InterPro"/>
</dbReference>
<dbReference type="Pfam" id="PF00082">
    <property type="entry name" value="Peptidase_S8"/>
    <property type="match status" value="1"/>
</dbReference>
<dbReference type="AlphaFoldDB" id="A0A1X7G8P0"/>
<dbReference type="InterPro" id="IPR036852">
    <property type="entry name" value="Peptidase_S8/S53_dom_sf"/>
</dbReference>